<reference evidence="5 6" key="1">
    <citation type="submission" date="2016-11" db="EMBL/GenBank/DDBJ databases">
        <authorList>
            <person name="Jaros S."/>
            <person name="Januszkiewicz K."/>
            <person name="Wedrychowicz H."/>
        </authorList>
    </citation>
    <scope>NUCLEOTIDE SEQUENCE [LARGE SCALE GENOMIC DNA]</scope>
    <source>
        <strain evidence="5 6">DSM 14214</strain>
    </source>
</reference>
<keyword evidence="3" id="KW-0812">Transmembrane</keyword>
<keyword evidence="3" id="KW-0472">Membrane</keyword>
<feature type="region of interest" description="Disordered" evidence="2">
    <location>
        <begin position="386"/>
        <end position="412"/>
    </location>
</feature>
<dbReference type="Gene3D" id="3.40.630.190">
    <property type="entry name" value="LCP protein"/>
    <property type="match status" value="1"/>
</dbReference>
<evidence type="ECO:0000256" key="3">
    <source>
        <dbReference type="SAM" id="Phobius"/>
    </source>
</evidence>
<gene>
    <name evidence="5" type="ORF">SAMN02745138_01691</name>
</gene>
<dbReference type="EMBL" id="FRAH01000026">
    <property type="protein sequence ID" value="SHK41654.1"/>
    <property type="molecule type" value="Genomic_DNA"/>
</dbReference>
<feature type="domain" description="Cell envelope-related transcriptional attenuator" evidence="4">
    <location>
        <begin position="139"/>
        <end position="309"/>
    </location>
</feature>
<dbReference type="PANTHER" id="PTHR33392:SF6">
    <property type="entry name" value="POLYISOPRENYL-TEICHOIC ACID--PEPTIDOGLYCAN TEICHOIC ACID TRANSFERASE TAGU"/>
    <property type="match status" value="1"/>
</dbReference>
<keyword evidence="3" id="KW-1133">Transmembrane helix</keyword>
<dbReference type="InterPro" id="IPR050922">
    <property type="entry name" value="LytR/CpsA/Psr_CW_biosynth"/>
</dbReference>
<protein>
    <submittedName>
        <fullName evidence="5">Transcriptional attenuator, LytR family</fullName>
    </submittedName>
</protein>
<dbReference type="Pfam" id="PF03816">
    <property type="entry name" value="LytR_cpsA_psr"/>
    <property type="match status" value="1"/>
</dbReference>
<feature type="region of interest" description="Disordered" evidence="2">
    <location>
        <begin position="1"/>
        <end position="68"/>
    </location>
</feature>
<evidence type="ECO:0000313" key="6">
    <source>
        <dbReference type="Proteomes" id="UP000183975"/>
    </source>
</evidence>
<dbReference type="Proteomes" id="UP000183975">
    <property type="component" value="Unassembled WGS sequence"/>
</dbReference>
<sequence>MGENRTDYQHRRRRPVHPQYEQEQRRGSRTERLREQRYAEEEMRMQQEQRRRVGARMQRNHQKQMEMRRRRKRGEIILCVLLVVILAGAFGAAKLYASLKLWEGKAEKSDFVASADVSTEAKDQLLNIALLGTDGDGFRTDVNIVASLNLTTKEVHLISVPRDTRVVMTDDMIAYLEKNGRTVPQANGVYGQCKLTEVHAYAGEGNRSTFSVAMLEEILGIDIDYYVKVDLDAFKDIVDAVGGVEFDVQERLYYSDPAQGLYIDLYPGPQLLDGEKAEMLVRFREGYAQKDLKRIEVQQEFLKAFISQVCSSDKIMSNLDSYIKIFMEKVESDMPVATALKYAGYIKEIDPAAITTDTIPGEGGAYFDMDEEGTKELVDYRIYGKEPPAYMTDDGTETDGLTDEETTNQTNG</sequence>
<keyword evidence="6" id="KW-1185">Reference proteome</keyword>
<evidence type="ECO:0000313" key="5">
    <source>
        <dbReference type="EMBL" id="SHK41654.1"/>
    </source>
</evidence>
<evidence type="ECO:0000256" key="1">
    <source>
        <dbReference type="ARBA" id="ARBA00006068"/>
    </source>
</evidence>
<dbReference type="InterPro" id="IPR004474">
    <property type="entry name" value="LytR_CpsA_psr"/>
</dbReference>
<feature type="compositionally biased region" description="Basic and acidic residues" evidence="2">
    <location>
        <begin position="20"/>
        <end position="51"/>
    </location>
</feature>
<organism evidence="5 6">
    <name type="scientific">Anaerotignum lactatifermentans DSM 14214</name>
    <dbReference type="NCBI Taxonomy" id="1121323"/>
    <lineage>
        <taxon>Bacteria</taxon>
        <taxon>Bacillati</taxon>
        <taxon>Bacillota</taxon>
        <taxon>Clostridia</taxon>
        <taxon>Lachnospirales</taxon>
        <taxon>Anaerotignaceae</taxon>
        <taxon>Anaerotignum</taxon>
    </lineage>
</organism>
<dbReference type="RefSeq" id="WP_072850858.1">
    <property type="nucleotide sequence ID" value="NZ_FRAH01000026.1"/>
</dbReference>
<dbReference type="NCBIfam" id="TIGR00350">
    <property type="entry name" value="lytR_cpsA_psr"/>
    <property type="match status" value="1"/>
</dbReference>
<dbReference type="AlphaFoldDB" id="A0A1M6SA53"/>
<comment type="similarity">
    <text evidence="1">Belongs to the LytR/CpsA/Psr (LCP) family.</text>
</comment>
<feature type="compositionally biased region" description="Basic residues" evidence="2">
    <location>
        <begin position="52"/>
        <end position="68"/>
    </location>
</feature>
<dbReference type="PANTHER" id="PTHR33392">
    <property type="entry name" value="POLYISOPRENYL-TEICHOIC ACID--PEPTIDOGLYCAN TEICHOIC ACID TRANSFERASE TAGU"/>
    <property type="match status" value="1"/>
</dbReference>
<name>A0A1M6SA53_9FIRM</name>
<accession>A0A1M6SA53</accession>
<proteinExistence type="inferred from homology"/>
<feature type="compositionally biased region" description="Acidic residues" evidence="2">
    <location>
        <begin position="394"/>
        <end position="406"/>
    </location>
</feature>
<evidence type="ECO:0000256" key="2">
    <source>
        <dbReference type="SAM" id="MobiDB-lite"/>
    </source>
</evidence>
<feature type="transmembrane region" description="Helical" evidence="3">
    <location>
        <begin position="76"/>
        <end position="97"/>
    </location>
</feature>
<evidence type="ECO:0000259" key="4">
    <source>
        <dbReference type="Pfam" id="PF03816"/>
    </source>
</evidence>
<dbReference type="OrthoDB" id="305468at2"/>